<feature type="domain" description="Thioredoxin" evidence="1">
    <location>
        <begin position="1"/>
        <end position="106"/>
    </location>
</feature>
<comment type="caution">
    <text evidence="2">The sequence shown here is derived from an EMBL/GenBank/DDBJ whole genome shotgun (WGS) entry which is preliminary data.</text>
</comment>
<dbReference type="PANTHER" id="PTHR45663">
    <property type="entry name" value="GEO12009P1"/>
    <property type="match status" value="1"/>
</dbReference>
<dbReference type="CDD" id="cd02947">
    <property type="entry name" value="TRX_family"/>
    <property type="match status" value="1"/>
</dbReference>
<dbReference type="Pfam" id="PF00085">
    <property type="entry name" value="Thioredoxin"/>
    <property type="match status" value="1"/>
</dbReference>
<dbReference type="Gene3D" id="3.40.30.10">
    <property type="entry name" value="Glutaredoxin"/>
    <property type="match status" value="1"/>
</dbReference>
<protein>
    <recommendedName>
        <fullName evidence="1">Thioredoxin domain-containing protein</fullName>
    </recommendedName>
</protein>
<dbReference type="PANTHER" id="PTHR45663:SF11">
    <property type="entry name" value="GEO12009P1"/>
    <property type="match status" value="1"/>
</dbReference>
<gene>
    <name evidence="2" type="ORF">A2V71_02690</name>
</gene>
<dbReference type="GO" id="GO:0005737">
    <property type="term" value="C:cytoplasm"/>
    <property type="evidence" value="ECO:0007669"/>
    <property type="project" value="TreeGrafter"/>
</dbReference>
<dbReference type="PRINTS" id="PR00421">
    <property type="entry name" value="THIOREDOXIN"/>
</dbReference>
<dbReference type="EMBL" id="MEZT01000017">
    <property type="protein sequence ID" value="OGD56579.1"/>
    <property type="molecule type" value="Genomic_DNA"/>
</dbReference>
<sequence>MGSNLKEWKEKEFNELMKTRGNAIVEFGAPWCGSCKASEPIIASLQSNHKEISFAKIDVGKAPGLASRMGVMSLPNILVIKKGKIIDQIFTVPTKKILEEKIKKLS</sequence>
<dbReference type="InterPro" id="IPR036249">
    <property type="entry name" value="Thioredoxin-like_sf"/>
</dbReference>
<dbReference type="GO" id="GO:0015035">
    <property type="term" value="F:protein-disulfide reductase activity"/>
    <property type="evidence" value="ECO:0007669"/>
    <property type="project" value="TreeGrafter"/>
</dbReference>
<evidence type="ECO:0000313" key="2">
    <source>
        <dbReference type="EMBL" id="OGD56579.1"/>
    </source>
</evidence>
<dbReference type="Proteomes" id="UP000178764">
    <property type="component" value="Unassembled WGS sequence"/>
</dbReference>
<dbReference type="PROSITE" id="PS51352">
    <property type="entry name" value="THIOREDOXIN_2"/>
    <property type="match status" value="1"/>
</dbReference>
<dbReference type="InterPro" id="IPR013766">
    <property type="entry name" value="Thioredoxin_domain"/>
</dbReference>
<dbReference type="AlphaFoldDB" id="A0A1F5DN40"/>
<evidence type="ECO:0000259" key="1">
    <source>
        <dbReference type="PROSITE" id="PS51352"/>
    </source>
</evidence>
<reference evidence="2 3" key="1">
    <citation type="journal article" date="2016" name="Nat. Commun.">
        <title>Thousands of microbial genomes shed light on interconnected biogeochemical processes in an aquifer system.</title>
        <authorList>
            <person name="Anantharaman K."/>
            <person name="Brown C.T."/>
            <person name="Hug L.A."/>
            <person name="Sharon I."/>
            <person name="Castelle C.J."/>
            <person name="Probst A.J."/>
            <person name="Thomas B.C."/>
            <person name="Singh A."/>
            <person name="Wilkins M.J."/>
            <person name="Karaoz U."/>
            <person name="Brodie E.L."/>
            <person name="Williams K.H."/>
            <person name="Hubbard S.S."/>
            <person name="Banfield J.F."/>
        </authorList>
    </citation>
    <scope>NUCLEOTIDE SEQUENCE [LARGE SCALE GENOMIC DNA]</scope>
</reference>
<evidence type="ECO:0000313" key="3">
    <source>
        <dbReference type="Proteomes" id="UP000178764"/>
    </source>
</evidence>
<name>A0A1F5DN40_9BACT</name>
<proteinExistence type="predicted"/>
<dbReference type="SUPFAM" id="SSF52833">
    <property type="entry name" value="Thioredoxin-like"/>
    <property type="match status" value="1"/>
</dbReference>
<organism evidence="2 3">
    <name type="scientific">Candidatus Berkelbacteria bacterium RBG_13_40_8</name>
    <dbReference type="NCBI Taxonomy" id="1797467"/>
    <lineage>
        <taxon>Bacteria</taxon>
        <taxon>Candidatus Berkelbacteria</taxon>
    </lineage>
</organism>
<accession>A0A1F5DN40</accession>